<dbReference type="PROSITE" id="PS51762">
    <property type="entry name" value="GH16_2"/>
    <property type="match status" value="1"/>
</dbReference>
<evidence type="ECO:0000256" key="10">
    <source>
        <dbReference type="SAM" id="Phobius"/>
    </source>
</evidence>
<dbReference type="AlphaFoldDB" id="A0A5C3EQJ5"/>
<evidence type="ECO:0000256" key="6">
    <source>
        <dbReference type="ARBA" id="ARBA00023136"/>
    </source>
</evidence>
<dbReference type="GO" id="GO:0031505">
    <property type="term" value="P:fungal-type cell wall organization"/>
    <property type="evidence" value="ECO:0007669"/>
    <property type="project" value="TreeGrafter"/>
</dbReference>
<dbReference type="PANTHER" id="PTHR31361:SF15">
    <property type="entry name" value="GH16 DOMAIN-CONTAINING PROTEIN"/>
    <property type="match status" value="1"/>
</dbReference>
<evidence type="ECO:0000256" key="1">
    <source>
        <dbReference type="ARBA" id="ARBA00004606"/>
    </source>
</evidence>
<dbReference type="FunFam" id="2.60.120.200:FF:000135">
    <property type="entry name" value="Related to KRE6-glucan synthase subunit"/>
    <property type="match status" value="1"/>
</dbReference>
<keyword evidence="3 10" id="KW-0812">Transmembrane</keyword>
<accession>A0A5C3EQJ5</accession>
<gene>
    <name evidence="12" type="ORF">UTRI_02593</name>
</gene>
<evidence type="ECO:0000259" key="11">
    <source>
        <dbReference type="PROSITE" id="PS51762"/>
    </source>
</evidence>
<evidence type="ECO:0000256" key="8">
    <source>
        <dbReference type="ARBA" id="ARBA00023316"/>
    </source>
</evidence>
<evidence type="ECO:0000256" key="9">
    <source>
        <dbReference type="SAM" id="MobiDB-lite"/>
    </source>
</evidence>
<protein>
    <submittedName>
        <fullName evidence="12">Related to KRE6 - glucan synthase subunit</fullName>
    </submittedName>
</protein>
<dbReference type="OrthoDB" id="412647at2759"/>
<dbReference type="InterPro" id="IPR013320">
    <property type="entry name" value="ConA-like_dom_sf"/>
</dbReference>
<evidence type="ECO:0000256" key="3">
    <source>
        <dbReference type="ARBA" id="ARBA00022692"/>
    </source>
</evidence>
<keyword evidence="8" id="KW-0961">Cell wall biogenesis/degradation</keyword>
<feature type="compositionally biased region" description="Polar residues" evidence="9">
    <location>
        <begin position="36"/>
        <end position="48"/>
    </location>
</feature>
<reference evidence="12 13" key="1">
    <citation type="submission" date="2018-03" db="EMBL/GenBank/DDBJ databases">
        <authorList>
            <person name="Guldener U."/>
        </authorList>
    </citation>
    <scope>NUCLEOTIDE SEQUENCE [LARGE SCALE GENOMIC DNA]</scope>
    <source>
        <strain evidence="12 13">NBRC100155</strain>
    </source>
</reference>
<evidence type="ECO:0000256" key="5">
    <source>
        <dbReference type="ARBA" id="ARBA00022989"/>
    </source>
</evidence>
<dbReference type="GO" id="GO:0006078">
    <property type="term" value="P:(1-&gt;6)-beta-D-glucan biosynthetic process"/>
    <property type="evidence" value="ECO:0007669"/>
    <property type="project" value="TreeGrafter"/>
</dbReference>
<feature type="region of interest" description="Disordered" evidence="9">
    <location>
        <begin position="1"/>
        <end position="71"/>
    </location>
</feature>
<comment type="similarity">
    <text evidence="2">Belongs to the SKN1/KRE6 family.</text>
</comment>
<dbReference type="Pfam" id="PF03935">
    <property type="entry name" value="SKN1_KRE6_Sbg1"/>
    <property type="match status" value="1"/>
</dbReference>
<evidence type="ECO:0000256" key="2">
    <source>
        <dbReference type="ARBA" id="ARBA00010962"/>
    </source>
</evidence>
<evidence type="ECO:0000256" key="4">
    <source>
        <dbReference type="ARBA" id="ARBA00022968"/>
    </source>
</evidence>
<proteinExistence type="inferred from homology"/>
<feature type="domain" description="GH16" evidence="11">
    <location>
        <begin position="142"/>
        <end position="535"/>
    </location>
</feature>
<feature type="transmembrane region" description="Helical" evidence="10">
    <location>
        <begin position="95"/>
        <end position="119"/>
    </location>
</feature>
<dbReference type="FunFam" id="2.60.120.200:FF:000140">
    <property type="entry name" value="Beta-glucan synthesis-associated protein"/>
    <property type="match status" value="1"/>
</dbReference>
<dbReference type="GO" id="GO:0005886">
    <property type="term" value="C:plasma membrane"/>
    <property type="evidence" value="ECO:0007669"/>
    <property type="project" value="TreeGrafter"/>
</dbReference>
<dbReference type="EMBL" id="OOIN01000043">
    <property type="protein sequence ID" value="SPO32036.1"/>
    <property type="molecule type" value="Genomic_DNA"/>
</dbReference>
<sequence>MPARSGAAYHRADNPPSMTSSLPSVQTDSSSSSSSQKYYTMPQQQGYSQPGRGGYSNGRTAPAAPLLTDDDDEDDYLYSDKGLDKHSGSCISVRGLLNVFTLILLAMGLLALFLGYPLVVVLSKVFDTIDINPKSPQRLTTLNQRGLIDPDTPQAAMRRTSPVDGSAWHLVFSDEFEQEGRSFWPGDDPYWEAVDLWYWGTGDYEWYSPEAVNTTGGALVISVEERETNNKNFRSGMVQSWNKVCFQGAYYEISARLPGSHDIPGLWPGLWTQGNLGRPGYGATNEGMWPYSYQGCDTGALPNQTWVNGTGPPKALDARGLFSSGYNYELSWLPGMRFTSCNCPGTEHPGPNRGVARSAPELDILEAKIDVAGGHGETSQSLQMAPFDVDYYYGNSTARGDVRIWDANTRLNDYKGGAIQEAVSALSQVPDVAYENTVGGRYVTFGVEYAPDWNENGDAYVTWYMDGRPTWTLYGQAIGPVPELDVSQRLVPTEPMFMILNVAISESFQVPDFRRLEFPAHMYIDYVRVYQRDGQPDRVGCDPSNRPTYDYIEKNKDIYYNRNITEFDKSKIPRNRLQGC</sequence>
<keyword evidence="4" id="KW-0735">Signal-anchor</keyword>
<evidence type="ECO:0000313" key="13">
    <source>
        <dbReference type="Proteomes" id="UP000324022"/>
    </source>
</evidence>
<dbReference type="Proteomes" id="UP000324022">
    <property type="component" value="Unassembled WGS sequence"/>
</dbReference>
<dbReference type="GO" id="GO:0015926">
    <property type="term" value="F:glucosidase activity"/>
    <property type="evidence" value="ECO:0007669"/>
    <property type="project" value="TreeGrafter"/>
</dbReference>
<evidence type="ECO:0000313" key="12">
    <source>
        <dbReference type="EMBL" id="SPO32036.1"/>
    </source>
</evidence>
<dbReference type="PANTHER" id="PTHR31361">
    <property type="entry name" value="BETA-GLUCAN SYNTHESIS-ASSOCIATED PROTEIN KRE6-RELATED"/>
    <property type="match status" value="1"/>
</dbReference>
<comment type="subcellular location">
    <subcellularLocation>
        <location evidence="1">Membrane</location>
        <topology evidence="1">Single-pass type II membrane protein</topology>
    </subcellularLocation>
</comment>
<evidence type="ECO:0000256" key="7">
    <source>
        <dbReference type="ARBA" id="ARBA00023180"/>
    </source>
</evidence>
<organism evidence="12 13">
    <name type="scientific">Ustilago trichophora</name>
    <dbReference type="NCBI Taxonomy" id="86804"/>
    <lineage>
        <taxon>Eukaryota</taxon>
        <taxon>Fungi</taxon>
        <taxon>Dikarya</taxon>
        <taxon>Basidiomycota</taxon>
        <taxon>Ustilaginomycotina</taxon>
        <taxon>Ustilaginomycetes</taxon>
        <taxon>Ustilaginales</taxon>
        <taxon>Ustilaginaceae</taxon>
        <taxon>Ustilago</taxon>
    </lineage>
</organism>
<dbReference type="InterPro" id="IPR000757">
    <property type="entry name" value="Beta-glucanase-like"/>
</dbReference>
<keyword evidence="13" id="KW-1185">Reference proteome</keyword>
<keyword evidence="7" id="KW-0325">Glycoprotein</keyword>
<dbReference type="InterPro" id="IPR005629">
    <property type="entry name" value="Skn1/Kre6/Sbg1"/>
</dbReference>
<dbReference type="SUPFAM" id="SSF49899">
    <property type="entry name" value="Concanavalin A-like lectins/glucanases"/>
    <property type="match status" value="1"/>
</dbReference>
<feature type="compositionally biased region" description="Low complexity" evidence="9">
    <location>
        <begin position="20"/>
        <end position="35"/>
    </location>
</feature>
<keyword evidence="6 10" id="KW-0472">Membrane</keyword>
<keyword evidence="5 10" id="KW-1133">Transmembrane helix</keyword>
<dbReference type="GO" id="GO:0005789">
    <property type="term" value="C:endoplasmic reticulum membrane"/>
    <property type="evidence" value="ECO:0007669"/>
    <property type="project" value="TreeGrafter"/>
</dbReference>
<dbReference type="Gene3D" id="2.60.120.200">
    <property type="match status" value="2"/>
</dbReference>
<name>A0A5C3EQJ5_9BASI</name>